<name>A0ABT6AFT6_9ACTN</name>
<dbReference type="Pfam" id="PF26348">
    <property type="entry name" value="SRA_ScoMcrA"/>
    <property type="match status" value="1"/>
</dbReference>
<protein>
    <recommendedName>
        <fullName evidence="1">ScoMcrA-like SRA domain-containing protein</fullName>
    </recommendedName>
</protein>
<feature type="domain" description="ScoMcrA-like SRA" evidence="1">
    <location>
        <begin position="25"/>
        <end position="161"/>
    </location>
</feature>
<dbReference type="RefSeq" id="WP_276112768.1">
    <property type="nucleotide sequence ID" value="NZ_JARJBB010000052.1"/>
</dbReference>
<comment type="caution">
    <text evidence="2">The sequence shown here is derived from an EMBL/GenBank/DDBJ whole genome shotgun (WGS) entry which is preliminary data.</text>
</comment>
<reference evidence="2 3" key="1">
    <citation type="submission" date="2023-03" db="EMBL/GenBank/DDBJ databases">
        <title>Draft genome sequence of Streptomyces sp. K1PA1 isolated from peat swamp forest in Thailand.</title>
        <authorList>
            <person name="Klaysubun C."/>
            <person name="Duangmal K."/>
        </authorList>
    </citation>
    <scope>NUCLEOTIDE SEQUENCE [LARGE SCALE GENOMIC DNA]</scope>
    <source>
        <strain evidence="2 3">K1PA1</strain>
    </source>
</reference>
<keyword evidence="3" id="KW-1185">Reference proteome</keyword>
<accession>A0ABT6AFT6</accession>
<evidence type="ECO:0000313" key="2">
    <source>
        <dbReference type="EMBL" id="MDF3303231.1"/>
    </source>
</evidence>
<gene>
    <name evidence="2" type="ORF">P3H78_32425</name>
</gene>
<proteinExistence type="predicted"/>
<evidence type="ECO:0000313" key="3">
    <source>
        <dbReference type="Proteomes" id="UP001221150"/>
    </source>
</evidence>
<evidence type="ECO:0000259" key="1">
    <source>
        <dbReference type="Pfam" id="PF26348"/>
    </source>
</evidence>
<organism evidence="2 3">
    <name type="scientific">Streptomyces tropicalis</name>
    <dbReference type="NCBI Taxonomy" id="3034234"/>
    <lineage>
        <taxon>Bacteria</taxon>
        <taxon>Bacillati</taxon>
        <taxon>Actinomycetota</taxon>
        <taxon>Actinomycetes</taxon>
        <taxon>Kitasatosporales</taxon>
        <taxon>Streptomycetaceae</taxon>
        <taxon>Streptomyces</taxon>
    </lineage>
</organism>
<dbReference type="EMBL" id="JARJBB010000052">
    <property type="protein sequence ID" value="MDF3303231.1"/>
    <property type="molecule type" value="Genomic_DNA"/>
</dbReference>
<dbReference type="Proteomes" id="UP001221150">
    <property type="component" value="Unassembled WGS sequence"/>
</dbReference>
<dbReference type="InterPro" id="IPR058712">
    <property type="entry name" value="SRA_ScoMcrA"/>
</dbReference>
<sequence>MSATAPMPGDVTASEWNLALGETLDRAELHQRYGGRIHPRISPSRASQNVLLFTTPAGLFDGWTGEHVHFTGEGGTAGTDQVLTHGNKSVLHHHTEGRTLRLFHQRPDTQDVTYLGHVHLDRDRPYVWADAPCDPRRPLEIARRLVFRLRPVFSPPPGFLPTTPPATWTPKIHTDSSPALLPDPSPAERAAASLLASYSRYLRAAHATDLVHYRIRPAGTLTEVSTHHDPARNEVIAVRPTLARTAIWAALGELQDVTRFMDQRPDPALLLPAEPDHDVAELLHHAGAAAIWPVDHYVFARTRPPKRDEHH</sequence>